<dbReference type="InterPro" id="IPR050678">
    <property type="entry name" value="DNA_Partitioning_ATPase"/>
</dbReference>
<protein>
    <submittedName>
        <fullName evidence="2">ParA family protein</fullName>
    </submittedName>
</protein>
<dbReference type="PANTHER" id="PTHR13696">
    <property type="entry name" value="P-LOOP CONTAINING NUCLEOSIDE TRIPHOSPHATE HYDROLASE"/>
    <property type="match status" value="1"/>
</dbReference>
<name>A0A968KTV0_9SPIO</name>
<proteinExistence type="predicted"/>
<dbReference type="EMBL" id="JAATLK010000004">
    <property type="protein sequence ID" value="NIZ47746.1"/>
    <property type="molecule type" value="Genomic_DNA"/>
</dbReference>
<gene>
    <name evidence="2" type="ORF">HCT46_07450</name>
</gene>
<organism evidence="2 3">
    <name type="scientific">Entomospira nematocerorum</name>
    <dbReference type="NCBI Taxonomy" id="2719987"/>
    <lineage>
        <taxon>Bacteria</taxon>
        <taxon>Pseudomonadati</taxon>
        <taxon>Spirochaetota</taxon>
        <taxon>Spirochaetia</taxon>
        <taxon>Spirochaetales</taxon>
        <taxon>Spirochaetaceae</taxon>
        <taxon>Entomospira</taxon>
    </lineage>
</organism>
<feature type="domain" description="CobQ/CobB/MinD/ParA nucleotide binding" evidence="1">
    <location>
        <begin position="3"/>
        <end position="190"/>
    </location>
</feature>
<dbReference type="Proteomes" id="UP000752013">
    <property type="component" value="Unassembled WGS sequence"/>
</dbReference>
<dbReference type="CDD" id="cd02042">
    <property type="entry name" value="ParAB_family"/>
    <property type="match status" value="1"/>
</dbReference>
<accession>A0A968KTV0</accession>
<sequence length="220" mass="25256">MKIAIASTKGGVGKSTLSMHFAHALKLLHPEKRVLLMDADPQASCLNWSKWRAESEITPYIEVQPLFEKGLKTILAEKEKEYDYILIDVGGSDNPNLRRTLVYVDAVVIPTSLDPSERIHTFDMIDLIDDVLSEYNEHLKAYVVFNRIKATLERNYMDDFKEGFPAYLHWLDGFIMQRIKFSRVYGQGKTVFDLVDKEVDKKANEEILHIIAQLEENHGA</sequence>
<evidence type="ECO:0000259" key="1">
    <source>
        <dbReference type="Pfam" id="PF01656"/>
    </source>
</evidence>
<comment type="caution">
    <text evidence="2">The sequence shown here is derived from an EMBL/GenBank/DDBJ whole genome shotgun (WGS) entry which is preliminary data.</text>
</comment>
<dbReference type="PANTHER" id="PTHR13696:SF96">
    <property type="entry name" value="COBQ_COBB_MIND_PARA NUCLEOTIDE BINDING DOMAIN-CONTAINING PROTEIN"/>
    <property type="match status" value="1"/>
</dbReference>
<dbReference type="Gene3D" id="3.40.50.300">
    <property type="entry name" value="P-loop containing nucleotide triphosphate hydrolases"/>
    <property type="match status" value="1"/>
</dbReference>
<dbReference type="AlphaFoldDB" id="A0A968KTV0"/>
<dbReference type="SUPFAM" id="SSF52540">
    <property type="entry name" value="P-loop containing nucleoside triphosphate hydrolases"/>
    <property type="match status" value="1"/>
</dbReference>
<evidence type="ECO:0000313" key="3">
    <source>
        <dbReference type="Proteomes" id="UP000752013"/>
    </source>
</evidence>
<dbReference type="RefSeq" id="WP_167704483.1">
    <property type="nucleotide sequence ID" value="NZ_CP118171.1"/>
</dbReference>
<evidence type="ECO:0000313" key="2">
    <source>
        <dbReference type="EMBL" id="NIZ47746.1"/>
    </source>
</evidence>
<reference evidence="2" key="1">
    <citation type="submission" date="2020-03" db="EMBL/GenBank/DDBJ databases">
        <title>Spirochaetal bacteria isolated from arthropods constitute a novel genus Entomospira genus novum within the order Spirochaetales.</title>
        <authorList>
            <person name="Grana-Miraglia L."/>
            <person name="Sikutova S."/>
            <person name="Fingerle V."/>
            <person name="Sing A."/>
            <person name="Castillo-Ramirez S."/>
            <person name="Margos G."/>
            <person name="Rudolf I."/>
        </authorList>
    </citation>
    <scope>NUCLEOTIDE SEQUENCE</scope>
    <source>
        <strain evidence="2">BR208</strain>
    </source>
</reference>
<dbReference type="Pfam" id="PF01656">
    <property type="entry name" value="CbiA"/>
    <property type="match status" value="1"/>
</dbReference>
<dbReference type="InterPro" id="IPR027417">
    <property type="entry name" value="P-loop_NTPase"/>
</dbReference>
<keyword evidence="3" id="KW-1185">Reference proteome</keyword>
<dbReference type="PIRSF" id="PIRSF009320">
    <property type="entry name" value="Nuc_binding_HP_1000"/>
    <property type="match status" value="1"/>
</dbReference>
<dbReference type="InterPro" id="IPR002586">
    <property type="entry name" value="CobQ/CobB/MinD/ParA_Nub-bd_dom"/>
</dbReference>